<dbReference type="InterPro" id="IPR020904">
    <property type="entry name" value="Sc_DH/Rdtase_CS"/>
</dbReference>
<dbReference type="EMBL" id="MU006798">
    <property type="protein sequence ID" value="KAF2636490.1"/>
    <property type="molecule type" value="Genomic_DNA"/>
</dbReference>
<dbReference type="PROSITE" id="PS00061">
    <property type="entry name" value="ADH_SHORT"/>
    <property type="match status" value="1"/>
</dbReference>
<keyword evidence="2" id="KW-0521">NADP</keyword>
<keyword evidence="6" id="KW-1185">Reference proteome</keyword>
<dbReference type="GO" id="GO:0016616">
    <property type="term" value="F:oxidoreductase activity, acting on the CH-OH group of donors, NAD or NADP as acceptor"/>
    <property type="evidence" value="ECO:0007669"/>
    <property type="project" value="TreeGrafter"/>
</dbReference>
<dbReference type="PANTHER" id="PTHR24322:SF736">
    <property type="entry name" value="RETINOL DEHYDROGENASE 10"/>
    <property type="match status" value="1"/>
</dbReference>
<dbReference type="SUPFAM" id="SSF51735">
    <property type="entry name" value="NAD(P)-binding Rossmann-fold domains"/>
    <property type="match status" value="1"/>
</dbReference>
<reference evidence="5" key="1">
    <citation type="journal article" date="2020" name="Stud. Mycol.">
        <title>101 Dothideomycetes genomes: a test case for predicting lifestyles and emergence of pathogens.</title>
        <authorList>
            <person name="Haridas S."/>
            <person name="Albert R."/>
            <person name="Binder M."/>
            <person name="Bloem J."/>
            <person name="Labutti K."/>
            <person name="Salamov A."/>
            <person name="Andreopoulos B."/>
            <person name="Baker S."/>
            <person name="Barry K."/>
            <person name="Bills G."/>
            <person name="Bluhm B."/>
            <person name="Cannon C."/>
            <person name="Castanera R."/>
            <person name="Culley D."/>
            <person name="Daum C."/>
            <person name="Ezra D."/>
            <person name="Gonzalez J."/>
            <person name="Henrissat B."/>
            <person name="Kuo A."/>
            <person name="Liang C."/>
            <person name="Lipzen A."/>
            <person name="Lutzoni F."/>
            <person name="Magnuson J."/>
            <person name="Mondo S."/>
            <person name="Nolan M."/>
            <person name="Ohm R."/>
            <person name="Pangilinan J."/>
            <person name="Park H.-J."/>
            <person name="Ramirez L."/>
            <person name="Alfaro M."/>
            <person name="Sun H."/>
            <person name="Tritt A."/>
            <person name="Yoshinaga Y."/>
            <person name="Zwiers L.-H."/>
            <person name="Turgeon B."/>
            <person name="Goodwin S."/>
            <person name="Spatafora J."/>
            <person name="Crous P."/>
            <person name="Grigoriev I."/>
        </authorList>
    </citation>
    <scope>NUCLEOTIDE SEQUENCE</scope>
    <source>
        <strain evidence="5">CBS 473.64</strain>
    </source>
</reference>
<organism evidence="5 6">
    <name type="scientific">Massarina eburnea CBS 473.64</name>
    <dbReference type="NCBI Taxonomy" id="1395130"/>
    <lineage>
        <taxon>Eukaryota</taxon>
        <taxon>Fungi</taxon>
        <taxon>Dikarya</taxon>
        <taxon>Ascomycota</taxon>
        <taxon>Pezizomycotina</taxon>
        <taxon>Dothideomycetes</taxon>
        <taxon>Pleosporomycetidae</taxon>
        <taxon>Pleosporales</taxon>
        <taxon>Massarineae</taxon>
        <taxon>Massarinaceae</taxon>
        <taxon>Massarina</taxon>
    </lineage>
</organism>
<dbReference type="InterPro" id="IPR002347">
    <property type="entry name" value="SDR_fam"/>
</dbReference>
<accession>A0A6A6RM90</accession>
<dbReference type="OrthoDB" id="10253736at2759"/>
<dbReference type="PANTHER" id="PTHR24322">
    <property type="entry name" value="PKSB"/>
    <property type="match status" value="1"/>
</dbReference>
<evidence type="ECO:0000256" key="3">
    <source>
        <dbReference type="ARBA" id="ARBA00023002"/>
    </source>
</evidence>
<dbReference type="Proteomes" id="UP000799753">
    <property type="component" value="Unassembled WGS sequence"/>
</dbReference>
<comment type="similarity">
    <text evidence="1 4">Belongs to the short-chain dehydrogenases/reductases (SDR) family.</text>
</comment>
<evidence type="ECO:0000256" key="4">
    <source>
        <dbReference type="RuleBase" id="RU000363"/>
    </source>
</evidence>
<dbReference type="InterPro" id="IPR036291">
    <property type="entry name" value="NAD(P)-bd_dom_sf"/>
</dbReference>
<gene>
    <name evidence="5" type="ORF">P280DRAFT_473037</name>
</gene>
<evidence type="ECO:0000313" key="6">
    <source>
        <dbReference type="Proteomes" id="UP000799753"/>
    </source>
</evidence>
<dbReference type="PRINTS" id="PR00081">
    <property type="entry name" value="GDHRDH"/>
</dbReference>
<keyword evidence="3" id="KW-0560">Oxidoreductase</keyword>
<name>A0A6A6RM90_9PLEO</name>
<protein>
    <submittedName>
        <fullName evidence="5">NAD(P)-binding protein</fullName>
    </submittedName>
</protein>
<evidence type="ECO:0000256" key="1">
    <source>
        <dbReference type="ARBA" id="ARBA00006484"/>
    </source>
</evidence>
<dbReference type="PRINTS" id="PR00080">
    <property type="entry name" value="SDRFAMILY"/>
</dbReference>
<dbReference type="Pfam" id="PF00106">
    <property type="entry name" value="adh_short"/>
    <property type="match status" value="1"/>
</dbReference>
<evidence type="ECO:0000256" key="2">
    <source>
        <dbReference type="ARBA" id="ARBA00022857"/>
    </source>
</evidence>
<evidence type="ECO:0000313" key="5">
    <source>
        <dbReference type="EMBL" id="KAF2636490.1"/>
    </source>
</evidence>
<proteinExistence type="inferred from homology"/>
<sequence length="374" mass="40757">MASTALNATYTAASEPLITGSLLYILTRGPSHIRDSILQPFRTNLLKNNGPARVVAVVGLLKILTVLGIGKRINQALNRFALNGWTFRRAGPPFKFGPTKEELVFITGGSSGFGYEMVKTFSKHARVVAIDISPFPPELESLPGVQYYRCDVTDTPALVSLCEEVRREHGDPTVLINNAGVAVGKTVLETTNEETQRLFQINLISHFVLIREFLPAMLRQGKGHIVTIASMASFVAVPGLLDYSCSKIGALYLSDGIRAECLQRYPGGEGIRTTSVHPSWHATGIIKGVESTLRKHGVTLGVATDVSDRVVDRVLKGRSGILYIPSSHERLAGLRFLPTWTTDLVYGLVWKKKQKESFLLGSSKETTLAGVGNL</sequence>
<dbReference type="AlphaFoldDB" id="A0A6A6RM90"/>
<dbReference type="Gene3D" id="3.40.50.720">
    <property type="entry name" value="NAD(P)-binding Rossmann-like Domain"/>
    <property type="match status" value="1"/>
</dbReference>